<dbReference type="PANTHER" id="PTHR42085">
    <property type="entry name" value="F-BOX DOMAIN-CONTAINING PROTEIN"/>
    <property type="match status" value="1"/>
</dbReference>
<evidence type="ECO:0000313" key="2">
    <source>
        <dbReference type="EMBL" id="KAG7294033.1"/>
    </source>
</evidence>
<gene>
    <name evidence="2" type="ORF">NEMBOFW57_004095</name>
</gene>
<dbReference type="Proteomes" id="UP001197093">
    <property type="component" value="Unassembled WGS sequence"/>
</dbReference>
<feature type="region of interest" description="Disordered" evidence="1">
    <location>
        <begin position="273"/>
        <end position="292"/>
    </location>
</feature>
<proteinExistence type="predicted"/>
<dbReference type="InterPro" id="IPR038883">
    <property type="entry name" value="AN11006-like"/>
</dbReference>
<organism evidence="2 3">
    <name type="scientific">Staphylotrichum longicolle</name>
    <dbReference type="NCBI Taxonomy" id="669026"/>
    <lineage>
        <taxon>Eukaryota</taxon>
        <taxon>Fungi</taxon>
        <taxon>Dikarya</taxon>
        <taxon>Ascomycota</taxon>
        <taxon>Pezizomycotina</taxon>
        <taxon>Sordariomycetes</taxon>
        <taxon>Sordariomycetidae</taxon>
        <taxon>Sordariales</taxon>
        <taxon>Chaetomiaceae</taxon>
        <taxon>Staphylotrichum</taxon>
    </lineage>
</organism>
<dbReference type="PANTHER" id="PTHR42085:SF2">
    <property type="entry name" value="F-BOX DOMAIN-CONTAINING PROTEIN"/>
    <property type="match status" value="1"/>
</dbReference>
<evidence type="ECO:0000313" key="3">
    <source>
        <dbReference type="Proteomes" id="UP001197093"/>
    </source>
</evidence>
<reference evidence="2" key="1">
    <citation type="submission" date="2023-02" db="EMBL/GenBank/DDBJ databases">
        <authorList>
            <person name="Palmer J.M."/>
        </authorList>
    </citation>
    <scope>NUCLEOTIDE SEQUENCE</scope>
    <source>
        <strain evidence="2">FW57</strain>
    </source>
</reference>
<accession>A0AAD4I6E6</accession>
<name>A0AAD4I6E6_9PEZI</name>
<evidence type="ECO:0000256" key="1">
    <source>
        <dbReference type="SAM" id="MobiDB-lite"/>
    </source>
</evidence>
<sequence>MTMATANQTHDLPGILRLSPEIRHRIYINVGLGPRSRLEYETPHSYNLGQQYFGPDLWSWGEKRPQKGFFGLLVSCRTIHDEAAAVLYASKRFVVQWDAIHSLAPLRALTPVAISSLTNLKVVLNQSSCHDPALDSDDAADCCSRRNGYNIYCGLDYFDDMESTGGFGDGSTGRCYSRRYDCKHQRPLGGSEPRDLALLAEWQATAAQVAPHISPGRLELSLVCDFDPLDSEVASLAVDAIQSFPPLKDCHVKLSKAPDGRLRQLAQDAVRRGRGMIPRPSAPPSALHGPRHPSPLAPGYSRLLALPQELRLQILEYTDLITPVKEVMWATSHGIMRIYRLFVSGVAQAKHRLFLFPSARGRLIDVQVLGPTDALFLICRALNEDANRLFFSGNRFVVIDGKATRVSDRRSPVTSATAASRQAGFSEM</sequence>
<dbReference type="AlphaFoldDB" id="A0AAD4I6E6"/>
<comment type="caution">
    <text evidence="2">The sequence shown here is derived from an EMBL/GenBank/DDBJ whole genome shotgun (WGS) entry which is preliminary data.</text>
</comment>
<protein>
    <submittedName>
        <fullName evidence="2">Uncharacterized protein</fullName>
    </submittedName>
</protein>
<dbReference type="EMBL" id="JAHCVI010000001">
    <property type="protein sequence ID" value="KAG7294033.1"/>
    <property type="molecule type" value="Genomic_DNA"/>
</dbReference>
<keyword evidence="3" id="KW-1185">Reference proteome</keyword>